<evidence type="ECO:0000256" key="1">
    <source>
        <dbReference type="SAM" id="MobiDB-lite"/>
    </source>
</evidence>
<comment type="caution">
    <text evidence="2">The sequence shown here is derived from an EMBL/GenBank/DDBJ whole genome shotgun (WGS) entry which is preliminary data.</text>
</comment>
<feature type="compositionally biased region" description="Basic residues" evidence="1">
    <location>
        <begin position="102"/>
        <end position="115"/>
    </location>
</feature>
<evidence type="ECO:0000313" key="3">
    <source>
        <dbReference type="Proteomes" id="UP000317371"/>
    </source>
</evidence>
<dbReference type="InterPro" id="IPR045397">
    <property type="entry name" value="TumE-like"/>
</dbReference>
<organism evidence="2 3">
    <name type="scientific">Litorilinea aerophila</name>
    <dbReference type="NCBI Taxonomy" id="1204385"/>
    <lineage>
        <taxon>Bacteria</taxon>
        <taxon>Bacillati</taxon>
        <taxon>Chloroflexota</taxon>
        <taxon>Caldilineae</taxon>
        <taxon>Caldilineales</taxon>
        <taxon>Caldilineaceae</taxon>
        <taxon>Litorilinea</taxon>
    </lineage>
</organism>
<proteinExistence type="predicted"/>
<dbReference type="OrthoDB" id="583313at2"/>
<dbReference type="InParanoid" id="A0A540VF36"/>
<reference evidence="2 3" key="1">
    <citation type="submission" date="2019-06" db="EMBL/GenBank/DDBJ databases">
        <title>Genome sequence of Litorilinea aerophila BAA-2444.</title>
        <authorList>
            <person name="Maclea K.S."/>
            <person name="Maurais E.G."/>
            <person name="Iannazzi L.C."/>
        </authorList>
    </citation>
    <scope>NUCLEOTIDE SEQUENCE [LARGE SCALE GENOMIC DNA]</scope>
    <source>
        <strain evidence="2 3">ATCC BAA-2444</strain>
    </source>
</reference>
<keyword evidence="3" id="KW-1185">Reference proteome</keyword>
<accession>A0A540VF36</accession>
<evidence type="ECO:0000313" key="2">
    <source>
        <dbReference type="EMBL" id="TQE95370.1"/>
    </source>
</evidence>
<gene>
    <name evidence="2" type="ORF">FKZ61_12250</name>
</gene>
<dbReference type="Pfam" id="PF20126">
    <property type="entry name" value="TumE"/>
    <property type="match status" value="1"/>
</dbReference>
<dbReference type="Proteomes" id="UP000317371">
    <property type="component" value="Unassembled WGS sequence"/>
</dbReference>
<dbReference type="EMBL" id="VIGC01000014">
    <property type="protein sequence ID" value="TQE95370.1"/>
    <property type="molecule type" value="Genomic_DNA"/>
</dbReference>
<dbReference type="AlphaFoldDB" id="A0A540VF36"/>
<sequence length="148" mass="17364">MMENPLRTDADYELFIYSLADRYASIERSTLTFVRRGHTFARVAGELYFAGGYRIVVRERIVFDRLPAEIDWYGYEVWHGDTKLYWYDPQPHPNEPSLQSTHPHHKHVPPNMKHNRVPAPQMSFQRPNLPVVIAEVETLIRSQNLTGE</sequence>
<name>A0A540VF36_9CHLR</name>
<dbReference type="RefSeq" id="WP_141610426.1">
    <property type="nucleotide sequence ID" value="NZ_VIGC02000014.1"/>
</dbReference>
<feature type="region of interest" description="Disordered" evidence="1">
    <location>
        <begin position="95"/>
        <end position="115"/>
    </location>
</feature>
<protein>
    <submittedName>
        <fullName evidence="2">Uncharacterized protein</fullName>
    </submittedName>
</protein>